<evidence type="ECO:0000256" key="5">
    <source>
        <dbReference type="ARBA" id="ARBA00022837"/>
    </source>
</evidence>
<dbReference type="GO" id="GO:0007156">
    <property type="term" value="P:homophilic cell adhesion via plasma membrane adhesion molecules"/>
    <property type="evidence" value="ECO:0007669"/>
    <property type="project" value="InterPro"/>
</dbReference>
<evidence type="ECO:0000256" key="11">
    <source>
        <dbReference type="SAM" id="Phobius"/>
    </source>
</evidence>
<keyword evidence="8 11" id="KW-0472">Membrane</keyword>
<dbReference type="PRINTS" id="PR00205">
    <property type="entry name" value="CADHERIN"/>
</dbReference>
<comment type="subcellular location">
    <subcellularLocation>
        <location evidence="1">Cell membrane</location>
        <topology evidence="1">Single-pass type I membrane protein</topology>
    </subcellularLocation>
</comment>
<organism evidence="13 14">
    <name type="scientific">Gasterosteus aculeatus aculeatus</name>
    <name type="common">three-spined stickleback</name>
    <dbReference type="NCBI Taxonomy" id="481459"/>
    <lineage>
        <taxon>Eukaryota</taxon>
        <taxon>Metazoa</taxon>
        <taxon>Chordata</taxon>
        <taxon>Craniata</taxon>
        <taxon>Vertebrata</taxon>
        <taxon>Euteleostomi</taxon>
        <taxon>Actinopterygii</taxon>
        <taxon>Neopterygii</taxon>
        <taxon>Teleostei</taxon>
        <taxon>Neoteleostei</taxon>
        <taxon>Acanthomorphata</taxon>
        <taxon>Eupercaria</taxon>
        <taxon>Perciformes</taxon>
        <taxon>Cottioidei</taxon>
        <taxon>Gasterosteales</taxon>
        <taxon>Gasterosteidae</taxon>
        <taxon>Gasterosteus</taxon>
    </lineage>
</organism>
<evidence type="ECO:0000256" key="9">
    <source>
        <dbReference type="ARBA" id="ARBA00023180"/>
    </source>
</evidence>
<dbReference type="FunFam" id="2.60.40.60:FF:000027">
    <property type="entry name" value="Cadherin 2"/>
    <property type="match status" value="1"/>
</dbReference>
<dbReference type="Pfam" id="PF00028">
    <property type="entry name" value="Cadherin"/>
    <property type="match status" value="1"/>
</dbReference>
<dbReference type="SMART" id="SM00112">
    <property type="entry name" value="CA"/>
    <property type="match status" value="3"/>
</dbReference>
<dbReference type="InterPro" id="IPR039808">
    <property type="entry name" value="Cadherin"/>
</dbReference>
<feature type="domain" description="Cadherin" evidence="12">
    <location>
        <begin position="355"/>
        <end position="462"/>
    </location>
</feature>
<feature type="transmembrane region" description="Helical" evidence="11">
    <location>
        <begin position="622"/>
        <end position="644"/>
    </location>
</feature>
<dbReference type="CDD" id="cd11304">
    <property type="entry name" value="Cadherin_repeat"/>
    <property type="match status" value="3"/>
</dbReference>
<evidence type="ECO:0000259" key="12">
    <source>
        <dbReference type="PROSITE" id="PS50268"/>
    </source>
</evidence>
<dbReference type="SUPFAM" id="SSF49313">
    <property type="entry name" value="Cadherin-like"/>
    <property type="match status" value="4"/>
</dbReference>
<evidence type="ECO:0000256" key="1">
    <source>
        <dbReference type="ARBA" id="ARBA00004251"/>
    </source>
</evidence>
<keyword evidence="9" id="KW-0325">Glycoprotein</keyword>
<evidence type="ECO:0000313" key="14">
    <source>
        <dbReference type="Proteomes" id="UP000007635"/>
    </source>
</evidence>
<dbReference type="InterPro" id="IPR020894">
    <property type="entry name" value="Cadherin_CS"/>
</dbReference>
<dbReference type="GO" id="GO:0005509">
    <property type="term" value="F:calcium ion binding"/>
    <property type="evidence" value="ECO:0007669"/>
    <property type="project" value="UniProtKB-UniRule"/>
</dbReference>
<sequence length="653" mass="72046">TSKNILKVPNPTWLVLFPQCLGANFLQSSSSGILKRQKRRWIINSYSIDEGYKGPFPYIKIEKTLIYFEISGPGVEAEPRDVLRIDRNTGVITVHRPVDYEIDKSLMVKFRAFDRESHVIDTELGVEILIIDANDNPPKFDRDRYEVSTKEATSQGDLLFLILIFTANYQLFDFKIVSVHPQPSDLEFYITKRYQTGTISFKGCLDHEKAEKYTIIVEARGQGAGPQLSSSSTVVIHVEDGNNHLPVITGQTVSEYLFRSRQGERRRRKCSHQKSNLYRSQNKRRAFVCEQDGGVKNLTISVENEIPFASCKVVERSAIGLWKVTTGGAAPETLGTSGVQVTVIVEDVNEPPAFKPPQKVVAMAENAEAGKHLETFTAVDPDVASGNTIVYKKGDDPADWVEVDPQTGKITTTKALDRESTFVKDGVYTVTLYAVDNGRPPMTGTATLNIQILDQNDNAPSLAVSAMDMCQSDGRSLANITGLDPDAPPYGGPFTFQLKGTETAGWKLDATQGYSVHLVKEPTVPSGEYELLLDVFDLQGVKASHNLSVTVCTCEDATATPNCRQRRAASSAVGVGALAVVFLCILLLAGRTSFPLPYDPAEQVLMRSNTEKPGSDCTVNTFIALIGLFFISLHFSYIFAYMFVNDKCKCDLL</sequence>
<dbReference type="STRING" id="69293.ENSGACP00000019931"/>
<dbReference type="GO" id="GO:0044331">
    <property type="term" value="P:cell-cell adhesion mediated by cadherin"/>
    <property type="evidence" value="ECO:0007669"/>
    <property type="project" value="TreeGrafter"/>
</dbReference>
<evidence type="ECO:0000313" key="13">
    <source>
        <dbReference type="Ensembl" id="ENSGACP00000019931.2"/>
    </source>
</evidence>
<feature type="domain" description="Cadherin" evidence="12">
    <location>
        <begin position="66"/>
        <end position="140"/>
    </location>
</feature>
<feature type="domain" description="Cadherin" evidence="12">
    <location>
        <begin position="141"/>
        <end position="248"/>
    </location>
</feature>
<dbReference type="PANTHER" id="PTHR24027:SF433">
    <property type="entry name" value="CADHERIN 27-RELATED"/>
    <property type="match status" value="1"/>
</dbReference>
<name>G3PQP6_GASAC</name>
<keyword evidence="5 10" id="KW-0106">Calcium</keyword>
<dbReference type="GO" id="GO:0016339">
    <property type="term" value="P:calcium-dependent cell-cell adhesion via plasma membrane cell adhesion molecules"/>
    <property type="evidence" value="ECO:0007669"/>
    <property type="project" value="TreeGrafter"/>
</dbReference>
<feature type="transmembrane region" description="Helical" evidence="11">
    <location>
        <begin position="572"/>
        <end position="590"/>
    </location>
</feature>
<dbReference type="GO" id="GO:0034332">
    <property type="term" value="P:adherens junction organization"/>
    <property type="evidence" value="ECO:0007669"/>
    <property type="project" value="TreeGrafter"/>
</dbReference>
<dbReference type="GO" id="GO:0008013">
    <property type="term" value="F:beta-catenin binding"/>
    <property type="evidence" value="ECO:0007669"/>
    <property type="project" value="TreeGrafter"/>
</dbReference>
<dbReference type="Gene3D" id="2.60.40.60">
    <property type="entry name" value="Cadherins"/>
    <property type="match status" value="4"/>
</dbReference>
<dbReference type="Bgee" id="ENSGACG00000015110">
    <property type="expression patterns" value="Expressed in intestinal epithelial cell and 4 other cell types or tissues"/>
</dbReference>
<dbReference type="PANTHER" id="PTHR24027">
    <property type="entry name" value="CADHERIN-23"/>
    <property type="match status" value="1"/>
</dbReference>
<keyword evidence="3 11" id="KW-0812">Transmembrane</keyword>
<dbReference type="GO" id="GO:0045296">
    <property type="term" value="F:cadherin binding"/>
    <property type="evidence" value="ECO:0007669"/>
    <property type="project" value="TreeGrafter"/>
</dbReference>
<protein>
    <recommendedName>
        <fullName evidence="12">Cadherin domain-containing protein</fullName>
    </recommendedName>
</protein>
<dbReference type="InParanoid" id="G3PQP6"/>
<dbReference type="PROSITE" id="PS00232">
    <property type="entry name" value="CADHERIN_1"/>
    <property type="match status" value="2"/>
</dbReference>
<dbReference type="GO" id="GO:0005912">
    <property type="term" value="C:adherens junction"/>
    <property type="evidence" value="ECO:0007669"/>
    <property type="project" value="TreeGrafter"/>
</dbReference>
<dbReference type="GO" id="GO:0000902">
    <property type="term" value="P:cell morphogenesis"/>
    <property type="evidence" value="ECO:0007669"/>
    <property type="project" value="TreeGrafter"/>
</dbReference>
<keyword evidence="2" id="KW-1003">Cell membrane</keyword>
<dbReference type="GO" id="GO:0016477">
    <property type="term" value="P:cell migration"/>
    <property type="evidence" value="ECO:0007669"/>
    <property type="project" value="TreeGrafter"/>
</dbReference>
<evidence type="ECO:0000256" key="2">
    <source>
        <dbReference type="ARBA" id="ARBA00022475"/>
    </source>
</evidence>
<evidence type="ECO:0000256" key="6">
    <source>
        <dbReference type="ARBA" id="ARBA00022889"/>
    </source>
</evidence>
<dbReference type="GO" id="GO:0016342">
    <property type="term" value="C:catenin complex"/>
    <property type="evidence" value="ECO:0007669"/>
    <property type="project" value="TreeGrafter"/>
</dbReference>
<dbReference type="Ensembl" id="ENSGACT00000019969.2">
    <property type="protein sequence ID" value="ENSGACP00000019931.2"/>
    <property type="gene ID" value="ENSGACG00000015110.2"/>
</dbReference>
<reference evidence="13" key="2">
    <citation type="submission" date="2025-08" db="UniProtKB">
        <authorList>
            <consortium name="Ensembl"/>
        </authorList>
    </citation>
    <scope>IDENTIFICATION</scope>
</reference>
<evidence type="ECO:0000256" key="8">
    <source>
        <dbReference type="ARBA" id="ARBA00023136"/>
    </source>
</evidence>
<evidence type="ECO:0000256" key="3">
    <source>
        <dbReference type="ARBA" id="ARBA00022692"/>
    </source>
</evidence>
<evidence type="ECO:0000256" key="4">
    <source>
        <dbReference type="ARBA" id="ARBA00022737"/>
    </source>
</evidence>
<dbReference type="AlphaFoldDB" id="G3PQP6"/>
<dbReference type="OMA" id="GCLNHEK"/>
<keyword evidence="4" id="KW-0677">Repeat</keyword>
<dbReference type="PROSITE" id="PS50268">
    <property type="entry name" value="CADHERIN_2"/>
    <property type="match status" value="3"/>
</dbReference>
<dbReference type="eggNOG" id="KOG3594">
    <property type="taxonomic scope" value="Eukaryota"/>
</dbReference>
<dbReference type="GeneTree" id="ENSGT00940000161589"/>
<dbReference type="InterPro" id="IPR015919">
    <property type="entry name" value="Cadherin-like_sf"/>
</dbReference>
<dbReference type="GO" id="GO:0007043">
    <property type="term" value="P:cell-cell junction assembly"/>
    <property type="evidence" value="ECO:0007669"/>
    <property type="project" value="TreeGrafter"/>
</dbReference>
<evidence type="ECO:0000256" key="10">
    <source>
        <dbReference type="PROSITE-ProRule" id="PRU00043"/>
    </source>
</evidence>
<reference evidence="13" key="3">
    <citation type="submission" date="2025-09" db="UniProtKB">
        <authorList>
            <consortium name="Ensembl"/>
        </authorList>
    </citation>
    <scope>IDENTIFICATION</scope>
</reference>
<dbReference type="InterPro" id="IPR002126">
    <property type="entry name" value="Cadherin-like_dom"/>
</dbReference>
<keyword evidence="14" id="KW-1185">Reference proteome</keyword>
<keyword evidence="6" id="KW-0130">Cell adhesion</keyword>
<accession>G3PQP6</accession>
<proteinExistence type="predicted"/>
<evidence type="ECO:0000256" key="7">
    <source>
        <dbReference type="ARBA" id="ARBA00022989"/>
    </source>
</evidence>
<keyword evidence="7 11" id="KW-1133">Transmembrane helix</keyword>
<reference evidence="13 14" key="1">
    <citation type="journal article" date="2021" name="G3 (Bethesda)">
        <title>Improved contiguity of the threespine stickleback genome using long-read sequencing.</title>
        <authorList>
            <person name="Nath S."/>
            <person name="Shaw D.E."/>
            <person name="White M.A."/>
        </authorList>
    </citation>
    <scope>NUCLEOTIDE SEQUENCE [LARGE SCALE GENOMIC DNA]</scope>
    <source>
        <strain evidence="13 14">Lake Benthic</strain>
    </source>
</reference>
<dbReference type="Proteomes" id="UP000007635">
    <property type="component" value="Chromosome XII"/>
</dbReference>
<dbReference type="FunFam" id="2.60.40.60:FF:000011">
    <property type="entry name" value="Cadherin 1"/>
    <property type="match status" value="1"/>
</dbReference>